<dbReference type="AlphaFoldDB" id="A0A1A9UHM3"/>
<keyword evidence="2" id="KW-1185">Reference proteome</keyword>
<dbReference type="VEuPathDB" id="VectorBase:GAUT005176"/>
<organism evidence="1 2">
    <name type="scientific">Glossina austeni</name>
    <name type="common">Savannah tsetse fly</name>
    <dbReference type="NCBI Taxonomy" id="7395"/>
    <lineage>
        <taxon>Eukaryota</taxon>
        <taxon>Metazoa</taxon>
        <taxon>Ecdysozoa</taxon>
        <taxon>Arthropoda</taxon>
        <taxon>Hexapoda</taxon>
        <taxon>Insecta</taxon>
        <taxon>Pterygota</taxon>
        <taxon>Neoptera</taxon>
        <taxon>Endopterygota</taxon>
        <taxon>Diptera</taxon>
        <taxon>Brachycera</taxon>
        <taxon>Muscomorpha</taxon>
        <taxon>Hippoboscoidea</taxon>
        <taxon>Glossinidae</taxon>
        <taxon>Glossina</taxon>
    </lineage>
</organism>
<sequence>MPASATINSNAPATADTIATSITCVTSATTANTATATVAGTPATIMNANKHKTKDPYETVIAATLDELWQIFVTKS</sequence>
<name>A0A1A9UHM3_GLOAU</name>
<accession>A0A1A9UHM3</accession>
<protein>
    <submittedName>
        <fullName evidence="1">Uncharacterized protein</fullName>
    </submittedName>
</protein>
<dbReference type="EnsemblMetazoa" id="GAUT005176-RA">
    <property type="protein sequence ID" value="GAUT005176-PA"/>
    <property type="gene ID" value="GAUT005176"/>
</dbReference>
<dbReference type="Proteomes" id="UP000078200">
    <property type="component" value="Unassembled WGS sequence"/>
</dbReference>
<proteinExistence type="predicted"/>
<evidence type="ECO:0000313" key="1">
    <source>
        <dbReference type="EnsemblMetazoa" id="GAUT005176-PA"/>
    </source>
</evidence>
<evidence type="ECO:0000313" key="2">
    <source>
        <dbReference type="Proteomes" id="UP000078200"/>
    </source>
</evidence>
<reference evidence="1" key="1">
    <citation type="submission" date="2020-05" db="UniProtKB">
        <authorList>
            <consortium name="EnsemblMetazoa"/>
        </authorList>
    </citation>
    <scope>IDENTIFICATION</scope>
    <source>
        <strain evidence="1">TTRI</strain>
    </source>
</reference>